<feature type="domain" description="HTH iclR-type" evidence="5">
    <location>
        <begin position="23"/>
        <end position="83"/>
    </location>
</feature>
<keyword evidence="8" id="KW-1185">Reference proteome</keyword>
<dbReference type="Pfam" id="PF01614">
    <property type="entry name" value="IclR_C"/>
    <property type="match status" value="1"/>
</dbReference>
<dbReference type="PROSITE" id="PS51077">
    <property type="entry name" value="HTH_ICLR"/>
    <property type="match status" value="1"/>
</dbReference>
<keyword evidence="3" id="KW-0804">Transcription</keyword>
<dbReference type="Pfam" id="PF09339">
    <property type="entry name" value="HTH_IclR"/>
    <property type="match status" value="1"/>
</dbReference>
<keyword evidence="2 7" id="KW-0238">DNA-binding</keyword>
<evidence type="ECO:0000259" key="5">
    <source>
        <dbReference type="PROSITE" id="PS51077"/>
    </source>
</evidence>
<reference evidence="8" key="1">
    <citation type="submission" date="2015-11" db="EMBL/GenBank/DDBJ databases">
        <authorList>
            <person name="Varghese N."/>
        </authorList>
    </citation>
    <scope>NUCLEOTIDE SEQUENCE [LARGE SCALE GENOMIC DNA]</scope>
    <source>
        <strain evidence="8">DSM 45899</strain>
    </source>
</reference>
<dbReference type="GO" id="GO:0045892">
    <property type="term" value="P:negative regulation of DNA-templated transcription"/>
    <property type="evidence" value="ECO:0007669"/>
    <property type="project" value="TreeGrafter"/>
</dbReference>
<dbReference type="GO" id="GO:0003700">
    <property type="term" value="F:DNA-binding transcription factor activity"/>
    <property type="evidence" value="ECO:0007669"/>
    <property type="project" value="TreeGrafter"/>
</dbReference>
<dbReference type="SMART" id="SM00346">
    <property type="entry name" value="HTH_ICLR"/>
    <property type="match status" value="1"/>
</dbReference>
<dbReference type="RefSeq" id="WP_091272799.1">
    <property type="nucleotide sequence ID" value="NZ_FAOZ01000003.1"/>
</dbReference>
<dbReference type="InterPro" id="IPR036388">
    <property type="entry name" value="WH-like_DNA-bd_sf"/>
</dbReference>
<dbReference type="PROSITE" id="PS51078">
    <property type="entry name" value="ICLR_ED"/>
    <property type="match status" value="1"/>
</dbReference>
<dbReference type="SUPFAM" id="SSF46785">
    <property type="entry name" value="Winged helix' DNA-binding domain"/>
    <property type="match status" value="1"/>
</dbReference>
<keyword evidence="1" id="KW-0805">Transcription regulation</keyword>
<dbReference type="EMBL" id="FAOZ01000003">
    <property type="protein sequence ID" value="CUU54894.1"/>
    <property type="molecule type" value="Genomic_DNA"/>
</dbReference>
<dbReference type="InterPro" id="IPR029016">
    <property type="entry name" value="GAF-like_dom_sf"/>
</dbReference>
<evidence type="ECO:0000259" key="6">
    <source>
        <dbReference type="PROSITE" id="PS51078"/>
    </source>
</evidence>
<dbReference type="SUPFAM" id="SSF55781">
    <property type="entry name" value="GAF domain-like"/>
    <property type="match status" value="1"/>
</dbReference>
<dbReference type="InterPro" id="IPR050707">
    <property type="entry name" value="HTH_MetabolicPath_Reg"/>
</dbReference>
<proteinExistence type="predicted"/>
<evidence type="ECO:0000313" key="7">
    <source>
        <dbReference type="EMBL" id="CUU54894.1"/>
    </source>
</evidence>
<name>A0A0S4QI49_9ACTN</name>
<protein>
    <submittedName>
        <fullName evidence="7">DNA-binding transcriptional regulator, IclR family</fullName>
    </submittedName>
</protein>
<dbReference type="Proteomes" id="UP000198802">
    <property type="component" value="Unassembled WGS sequence"/>
</dbReference>
<sequence>MHDDNRNDTEQGPPGVTRDSDAVQVLHRQALILDCFSRGQPRLRASDVRAATGLPTTTVARILRSLVQENLLQRTGDYYSIGLRVMAWSAAATAGSDLIDAARPIVRDLRDRTGESCIVYVRQGGARVAVLMSHSEQSIIYQGKVGQIQPLNAGAAGKIFMAHEPEALALALDAGLPAFTPNTITSVDRLTDDLALTRQRGWAYSPEERERGLSSMAAPLTDARDALVGALAIGAPAFRLSPESAAQHAPALVECAKAISQQLL</sequence>
<dbReference type="PANTHER" id="PTHR30136:SF35">
    <property type="entry name" value="HTH-TYPE TRANSCRIPTIONAL REGULATOR RV1719"/>
    <property type="match status" value="1"/>
</dbReference>
<evidence type="ECO:0000313" key="8">
    <source>
        <dbReference type="Proteomes" id="UP000198802"/>
    </source>
</evidence>
<dbReference type="InterPro" id="IPR014757">
    <property type="entry name" value="Tscrpt_reg_IclR_C"/>
</dbReference>
<dbReference type="Gene3D" id="3.30.450.40">
    <property type="match status" value="1"/>
</dbReference>
<gene>
    <name evidence="7" type="ORF">Ga0074812_103384</name>
</gene>
<evidence type="ECO:0000256" key="2">
    <source>
        <dbReference type="ARBA" id="ARBA00023125"/>
    </source>
</evidence>
<dbReference type="InterPro" id="IPR036390">
    <property type="entry name" value="WH_DNA-bd_sf"/>
</dbReference>
<feature type="region of interest" description="Disordered" evidence="4">
    <location>
        <begin position="1"/>
        <end position="20"/>
    </location>
</feature>
<dbReference type="InterPro" id="IPR005471">
    <property type="entry name" value="Tscrpt_reg_IclR_N"/>
</dbReference>
<accession>A0A0S4QI49</accession>
<feature type="domain" description="IclR-ED" evidence="6">
    <location>
        <begin position="84"/>
        <end position="264"/>
    </location>
</feature>
<evidence type="ECO:0000256" key="3">
    <source>
        <dbReference type="ARBA" id="ARBA00023163"/>
    </source>
</evidence>
<organism evidence="7 8">
    <name type="scientific">Parafrankia irregularis</name>
    <dbReference type="NCBI Taxonomy" id="795642"/>
    <lineage>
        <taxon>Bacteria</taxon>
        <taxon>Bacillati</taxon>
        <taxon>Actinomycetota</taxon>
        <taxon>Actinomycetes</taxon>
        <taxon>Frankiales</taxon>
        <taxon>Frankiaceae</taxon>
        <taxon>Parafrankia</taxon>
    </lineage>
</organism>
<evidence type="ECO:0000256" key="1">
    <source>
        <dbReference type="ARBA" id="ARBA00023015"/>
    </source>
</evidence>
<dbReference type="PANTHER" id="PTHR30136">
    <property type="entry name" value="HELIX-TURN-HELIX TRANSCRIPTIONAL REGULATOR, ICLR FAMILY"/>
    <property type="match status" value="1"/>
</dbReference>
<dbReference type="AlphaFoldDB" id="A0A0S4QI49"/>
<evidence type="ECO:0000256" key="4">
    <source>
        <dbReference type="SAM" id="MobiDB-lite"/>
    </source>
</evidence>
<dbReference type="GO" id="GO:0003677">
    <property type="term" value="F:DNA binding"/>
    <property type="evidence" value="ECO:0007669"/>
    <property type="project" value="UniProtKB-KW"/>
</dbReference>
<dbReference type="Gene3D" id="1.10.10.10">
    <property type="entry name" value="Winged helix-like DNA-binding domain superfamily/Winged helix DNA-binding domain"/>
    <property type="match status" value="1"/>
</dbReference>